<accession>A0ABN2N5Y3</accession>
<dbReference type="InterPro" id="IPR036661">
    <property type="entry name" value="Luciferase-like_sf"/>
</dbReference>
<dbReference type="RefSeq" id="WP_344418108.1">
    <property type="nucleotide sequence ID" value="NZ_BAAAQK010000009.1"/>
</dbReference>
<sequence length="309" mass="33363">MKIGVLFYVTGYTIDAITIAKAVEDSGFDSFWVPEHAILPTAFETAYPMTGGAVPEVYGQMADPFVLLSYIGAATTTIKLGLGVCIVPEHHPLLLAKAVSTLDNFSGGRVLFGVGTGWAREEVELFGTDFDTRFRYTRESVEAMKALWRDGVASYKGTLVEFPSVRCDPRPVQTPHPPVIIGGRPRNANLARRIARWGDGWIATGESPATIAETRRQIEAECEKIGRDPSGIEISAIVRGATPQMQEEYAEAGASRLVVALYNHSGAPVHIGATRDEYARVAAETHAAPPPTPEQTLRALEAVRVSAGL</sequence>
<evidence type="ECO:0000256" key="1">
    <source>
        <dbReference type="ARBA" id="ARBA00022630"/>
    </source>
</evidence>
<dbReference type="Pfam" id="PF00296">
    <property type="entry name" value="Bac_luciferase"/>
    <property type="match status" value="1"/>
</dbReference>
<proteinExistence type="predicted"/>
<keyword evidence="1" id="KW-0285">Flavoprotein</keyword>
<keyword evidence="3" id="KW-0560">Oxidoreductase</keyword>
<evidence type="ECO:0000256" key="4">
    <source>
        <dbReference type="ARBA" id="ARBA00023033"/>
    </source>
</evidence>
<evidence type="ECO:0000256" key="2">
    <source>
        <dbReference type="ARBA" id="ARBA00022643"/>
    </source>
</evidence>
<dbReference type="PANTHER" id="PTHR42847:SF4">
    <property type="entry name" value="ALKANESULFONATE MONOOXYGENASE-RELATED"/>
    <property type="match status" value="1"/>
</dbReference>
<keyword evidence="4" id="KW-0503">Monooxygenase</keyword>
<evidence type="ECO:0000259" key="5">
    <source>
        <dbReference type="Pfam" id="PF00296"/>
    </source>
</evidence>
<dbReference type="Proteomes" id="UP001500449">
    <property type="component" value="Unassembled WGS sequence"/>
</dbReference>
<evidence type="ECO:0000313" key="7">
    <source>
        <dbReference type="Proteomes" id="UP001500449"/>
    </source>
</evidence>
<gene>
    <name evidence="6" type="ORF">GCM10009836_36190</name>
</gene>
<dbReference type="Gene3D" id="3.20.20.30">
    <property type="entry name" value="Luciferase-like domain"/>
    <property type="match status" value="1"/>
</dbReference>
<organism evidence="6 7">
    <name type="scientific">Pseudonocardia ailaonensis</name>
    <dbReference type="NCBI Taxonomy" id="367279"/>
    <lineage>
        <taxon>Bacteria</taxon>
        <taxon>Bacillati</taxon>
        <taxon>Actinomycetota</taxon>
        <taxon>Actinomycetes</taxon>
        <taxon>Pseudonocardiales</taxon>
        <taxon>Pseudonocardiaceae</taxon>
        <taxon>Pseudonocardia</taxon>
    </lineage>
</organism>
<feature type="domain" description="Luciferase-like" evidence="5">
    <location>
        <begin position="16"/>
        <end position="242"/>
    </location>
</feature>
<dbReference type="PANTHER" id="PTHR42847">
    <property type="entry name" value="ALKANESULFONATE MONOOXYGENASE"/>
    <property type="match status" value="1"/>
</dbReference>
<keyword evidence="7" id="KW-1185">Reference proteome</keyword>
<dbReference type="EMBL" id="BAAAQK010000009">
    <property type="protein sequence ID" value="GAA1852880.1"/>
    <property type="molecule type" value="Genomic_DNA"/>
</dbReference>
<evidence type="ECO:0000256" key="3">
    <source>
        <dbReference type="ARBA" id="ARBA00023002"/>
    </source>
</evidence>
<reference evidence="6 7" key="1">
    <citation type="journal article" date="2019" name="Int. J. Syst. Evol. Microbiol.">
        <title>The Global Catalogue of Microorganisms (GCM) 10K type strain sequencing project: providing services to taxonomists for standard genome sequencing and annotation.</title>
        <authorList>
            <consortium name="The Broad Institute Genomics Platform"/>
            <consortium name="The Broad Institute Genome Sequencing Center for Infectious Disease"/>
            <person name="Wu L."/>
            <person name="Ma J."/>
        </authorList>
    </citation>
    <scope>NUCLEOTIDE SEQUENCE [LARGE SCALE GENOMIC DNA]</scope>
    <source>
        <strain evidence="6 7">JCM 16009</strain>
    </source>
</reference>
<dbReference type="SUPFAM" id="SSF51679">
    <property type="entry name" value="Bacterial luciferase-like"/>
    <property type="match status" value="1"/>
</dbReference>
<protein>
    <recommendedName>
        <fullName evidence="5">Luciferase-like domain-containing protein</fullName>
    </recommendedName>
</protein>
<dbReference type="InterPro" id="IPR011251">
    <property type="entry name" value="Luciferase-like_dom"/>
</dbReference>
<evidence type="ECO:0000313" key="6">
    <source>
        <dbReference type="EMBL" id="GAA1852880.1"/>
    </source>
</evidence>
<dbReference type="InterPro" id="IPR050172">
    <property type="entry name" value="SsuD_RutA_monooxygenase"/>
</dbReference>
<name>A0ABN2N5Y3_9PSEU</name>
<dbReference type="NCBIfam" id="TIGR03619">
    <property type="entry name" value="F420_Rv2161c"/>
    <property type="match status" value="1"/>
</dbReference>
<keyword evidence="2" id="KW-0288">FMN</keyword>
<dbReference type="InterPro" id="IPR019921">
    <property type="entry name" value="Lucif-like_OxRdtase_Rv2161c"/>
</dbReference>
<comment type="caution">
    <text evidence="6">The sequence shown here is derived from an EMBL/GenBank/DDBJ whole genome shotgun (WGS) entry which is preliminary data.</text>
</comment>